<dbReference type="RefSeq" id="XP_008593519.1">
    <property type="nucleotide sequence ID" value="XM_008595297.1"/>
</dbReference>
<dbReference type="InParanoid" id="J4WLF4"/>
<protein>
    <submittedName>
        <fullName evidence="2">Uncharacterized protein</fullName>
    </submittedName>
</protein>
<dbReference type="GeneID" id="19883212"/>
<dbReference type="Proteomes" id="UP000002762">
    <property type="component" value="Unassembled WGS sequence"/>
</dbReference>
<proteinExistence type="predicted"/>
<organism evidence="2 3">
    <name type="scientific">Beauveria bassiana (strain ARSEF 2860)</name>
    <name type="common">White muscardine disease fungus</name>
    <name type="synonym">Tritirachium shiotae</name>
    <dbReference type="NCBI Taxonomy" id="655819"/>
    <lineage>
        <taxon>Eukaryota</taxon>
        <taxon>Fungi</taxon>
        <taxon>Dikarya</taxon>
        <taxon>Ascomycota</taxon>
        <taxon>Pezizomycotina</taxon>
        <taxon>Sordariomycetes</taxon>
        <taxon>Hypocreomycetidae</taxon>
        <taxon>Hypocreales</taxon>
        <taxon>Cordycipitaceae</taxon>
        <taxon>Beauveria</taxon>
    </lineage>
</organism>
<feature type="chain" id="PRO_5003781376" evidence="1">
    <location>
        <begin position="19"/>
        <end position="59"/>
    </location>
</feature>
<evidence type="ECO:0000313" key="3">
    <source>
        <dbReference type="Proteomes" id="UP000002762"/>
    </source>
</evidence>
<accession>J4WLF4</accession>
<dbReference type="HOGENOM" id="CLU_2960384_0_0_1"/>
<dbReference type="EMBL" id="JH725150">
    <property type="protein sequence ID" value="EJP70570.1"/>
    <property type="molecule type" value="Genomic_DNA"/>
</dbReference>
<feature type="signal peptide" evidence="1">
    <location>
        <begin position="1"/>
        <end position="18"/>
    </location>
</feature>
<evidence type="ECO:0000313" key="2">
    <source>
        <dbReference type="EMBL" id="EJP70570.1"/>
    </source>
</evidence>
<keyword evidence="3" id="KW-1185">Reference proteome</keyword>
<dbReference type="AlphaFoldDB" id="J4WLF4"/>
<gene>
    <name evidence="2" type="ORF">BBA_00200</name>
</gene>
<sequence length="59" mass="6290">MNFPLTIALLVQTISVLASPLPVDVDTNLVDGVDILACSNCWGPPPPYHAAKENIFGKL</sequence>
<name>J4WLF4_BEAB2</name>
<evidence type="ECO:0000256" key="1">
    <source>
        <dbReference type="SAM" id="SignalP"/>
    </source>
</evidence>
<reference evidence="2 3" key="1">
    <citation type="journal article" date="2012" name="Sci. Rep.">
        <title>Genomic perspectives on the evolution of fungal entomopathogenicity in Beauveria bassiana.</title>
        <authorList>
            <person name="Xiao G."/>
            <person name="Ying S.H."/>
            <person name="Zheng P."/>
            <person name="Wang Z.L."/>
            <person name="Zhang S."/>
            <person name="Xie X.Q."/>
            <person name="Shang Y."/>
            <person name="St Leger R.J."/>
            <person name="Zhao G.P."/>
            <person name="Wang C."/>
            <person name="Feng M.G."/>
        </authorList>
    </citation>
    <scope>NUCLEOTIDE SEQUENCE [LARGE SCALE GENOMIC DNA]</scope>
    <source>
        <strain evidence="2 3">ARSEF 2860</strain>
    </source>
</reference>
<keyword evidence="1" id="KW-0732">Signal</keyword>